<sequence>MTQPSGVNKTFDTSLVDIQRSFSSTETNTSGSSAKENVRPPLEEDPDLPSLRHGSPFTQVSTLELYEQWASTYDTDGNILQFVDSARMRALFPGFWIATGKQFVGGRLRLLDLGCGTGRTTVKLASAAWDSTVVTEVYGWDASQAMLDVAKGKCDAALEQRRRYPNPSLEFVQMDLSQNESISERYTAFFDGIVSTLVLEHFPLPAFFTLFSRLLKSGAYALVTNMHPDMGRLSKAGFKDAITGERVKGMSYIHVISETIAAAEDVNLELIGDVRESELDRRTFEISEASMDEKARVAERATKWVGTKVWFGMVLRKR</sequence>
<dbReference type="EMBL" id="JAUTXU010000258">
    <property type="protein sequence ID" value="KAK3691747.1"/>
    <property type="molecule type" value="Genomic_DNA"/>
</dbReference>
<accession>A0ACC3MGY6</accession>
<evidence type="ECO:0000313" key="1">
    <source>
        <dbReference type="EMBL" id="KAK3691747.1"/>
    </source>
</evidence>
<name>A0ACC3MGY6_9PEZI</name>
<protein>
    <submittedName>
        <fullName evidence="1">Uncharacterized protein</fullName>
    </submittedName>
</protein>
<evidence type="ECO:0000313" key="2">
    <source>
        <dbReference type="Proteomes" id="UP001281147"/>
    </source>
</evidence>
<gene>
    <name evidence="1" type="ORF">LTR37_018475</name>
</gene>
<keyword evidence="2" id="KW-1185">Reference proteome</keyword>
<organism evidence="1 2">
    <name type="scientific">Vermiconidia calcicola</name>
    <dbReference type="NCBI Taxonomy" id="1690605"/>
    <lineage>
        <taxon>Eukaryota</taxon>
        <taxon>Fungi</taxon>
        <taxon>Dikarya</taxon>
        <taxon>Ascomycota</taxon>
        <taxon>Pezizomycotina</taxon>
        <taxon>Dothideomycetes</taxon>
        <taxon>Dothideomycetidae</taxon>
        <taxon>Mycosphaerellales</taxon>
        <taxon>Extremaceae</taxon>
        <taxon>Vermiconidia</taxon>
    </lineage>
</organism>
<comment type="caution">
    <text evidence="1">The sequence shown here is derived from an EMBL/GenBank/DDBJ whole genome shotgun (WGS) entry which is preliminary data.</text>
</comment>
<dbReference type="Proteomes" id="UP001281147">
    <property type="component" value="Unassembled WGS sequence"/>
</dbReference>
<proteinExistence type="predicted"/>
<reference evidence="1" key="1">
    <citation type="submission" date="2023-07" db="EMBL/GenBank/DDBJ databases">
        <title>Black Yeasts Isolated from many extreme environments.</title>
        <authorList>
            <person name="Coleine C."/>
            <person name="Stajich J.E."/>
            <person name="Selbmann L."/>
        </authorList>
    </citation>
    <scope>NUCLEOTIDE SEQUENCE</scope>
    <source>
        <strain evidence="1">CCFEE 5714</strain>
    </source>
</reference>